<protein>
    <recommendedName>
        <fullName evidence="2">Bacterial Ig-like domain-containing protein</fullName>
    </recommendedName>
</protein>
<sequence>MAVAIAATLVTSLAAAAALLPSGAATAAPGPAPGSSTRTVLTDTHVDVLSVGVAAGRLTLHTKADLERAGTRLYPGDVIVNVEDAARTTVPDDPAYAFLGAAGTEAWIAPETRREGVVWPGLDTEGLAAGAVDGDAVEIALTEATGPGRVEVWSESGSGPERLFSGDAGPSNVLEFPAGAHRHANWGFTAPGRYLLTFEVRAAIGGVRQTASASVRFHVGLVPPAVATTTTLTAQPAEATADETVTLAAAVTPADASGAVEFAAGDLVLGHAEVDDGAATLETAGIPLGRRTVTARFVPAWTDEYGPSAATPVTVNVRQPGATDDFELTGLRESYAAGDTLRLSVAGYVLGPNQSVRWVATSPDPRQEPVTLADVSRPDPLGLERVLTTAYDGWLLRAEIRTGSAIDATTAPVRLSVGGTDAGSGEPITVAPIEANYYWGVEVPLVASHREPTGGETLRWVERTAVGEVAWRDTHATYGPVGAGPWTVVSNFMQYKEFALQLRAADGTVLGQSAPLRYGLTMRSIELDGLRELYRVGERASLSASVSPDLGDGLDYIWELWRGGGDRLLLDGGAALPAAEFEITEAMQDRTLYLRVTSQATGQLVGYVTRPFNVTTAGEGDQVLTMAAIDGHYHTGTPVSMDLTADPAPASSDVARFWWKRSDWPEFRQIPGTAGLSHAVIAEQALDGTQIKADLVNADGEVLATTTTQTIHVDDHGAPPPQGVVVEGVAPSYAAGDTAVLTARVSPPSVLTRYVWRIQRPGDAEPVVVDGVSGPRLELPVTPDLDGAAVSAQLTFDDGRVYVTSLPATLTVDDTGLGGLAQRVVASLPEGQGALVVSIDPDDDVVSMSDFELGVAGDRWSSAGELRPVTVTDTRASAPGWVVSGQVGDFTTGAAVLTGAHLGWTPLVAGQAGDGEVRPGDAVPPGLGAGAGLSVSSPLAVAAAGAGFGTSRLGADLLIEAPTTLVPGSYAATITFTAI</sequence>
<keyword evidence="1" id="KW-0732">Signal</keyword>
<name>A0A2W2BWN3_9ACTN</name>
<dbReference type="NCBIfam" id="NF038134">
    <property type="entry name" value="choice_anch_M"/>
    <property type="match status" value="1"/>
</dbReference>
<gene>
    <name evidence="3" type="ORF">C1I92_07270</name>
</gene>
<organism evidence="3 4">
    <name type="scientific">Jiangella anatolica</name>
    <dbReference type="NCBI Taxonomy" id="2670374"/>
    <lineage>
        <taxon>Bacteria</taxon>
        <taxon>Bacillati</taxon>
        <taxon>Actinomycetota</taxon>
        <taxon>Actinomycetes</taxon>
        <taxon>Jiangellales</taxon>
        <taxon>Jiangellaceae</taxon>
        <taxon>Jiangella</taxon>
    </lineage>
</organism>
<feature type="domain" description="Bacterial Ig-like" evidence="2">
    <location>
        <begin position="232"/>
        <end position="317"/>
    </location>
</feature>
<dbReference type="InterPro" id="IPR013783">
    <property type="entry name" value="Ig-like_fold"/>
</dbReference>
<keyword evidence="4" id="KW-1185">Reference proteome</keyword>
<dbReference type="Pfam" id="PF16640">
    <property type="entry name" value="Big_3_5"/>
    <property type="match status" value="1"/>
</dbReference>
<dbReference type="InterPro" id="IPR032109">
    <property type="entry name" value="Big_3_5"/>
</dbReference>
<dbReference type="Proteomes" id="UP000248764">
    <property type="component" value="Unassembled WGS sequence"/>
</dbReference>
<dbReference type="EMBL" id="POTW01000012">
    <property type="protein sequence ID" value="PZF84854.1"/>
    <property type="molecule type" value="Genomic_DNA"/>
</dbReference>
<feature type="chain" id="PRO_5015889334" description="Bacterial Ig-like domain-containing protein" evidence="1">
    <location>
        <begin position="28"/>
        <end position="979"/>
    </location>
</feature>
<reference evidence="3 4" key="1">
    <citation type="submission" date="2018-01" db="EMBL/GenBank/DDBJ databases">
        <title>Draft genome sequence of Jiangella sp. GTF31.</title>
        <authorList>
            <person name="Sahin N."/>
            <person name="Ay H."/>
            <person name="Saygin H."/>
        </authorList>
    </citation>
    <scope>NUCLEOTIDE SEQUENCE [LARGE SCALE GENOMIC DNA]</scope>
    <source>
        <strain evidence="3 4">GTF31</strain>
    </source>
</reference>
<evidence type="ECO:0000313" key="3">
    <source>
        <dbReference type="EMBL" id="PZF84854.1"/>
    </source>
</evidence>
<evidence type="ECO:0000259" key="2">
    <source>
        <dbReference type="Pfam" id="PF16640"/>
    </source>
</evidence>
<evidence type="ECO:0000256" key="1">
    <source>
        <dbReference type="SAM" id="SignalP"/>
    </source>
</evidence>
<accession>A0A2W2BWN3</accession>
<evidence type="ECO:0000313" key="4">
    <source>
        <dbReference type="Proteomes" id="UP000248764"/>
    </source>
</evidence>
<dbReference type="InterPro" id="IPR022435">
    <property type="entry name" value="Surface-anchored_actinobac"/>
</dbReference>
<dbReference type="Gene3D" id="2.60.40.10">
    <property type="entry name" value="Immunoglobulins"/>
    <property type="match status" value="1"/>
</dbReference>
<feature type="signal peptide" evidence="1">
    <location>
        <begin position="1"/>
        <end position="27"/>
    </location>
</feature>
<dbReference type="NCBIfam" id="TIGR03769">
    <property type="entry name" value="P_ac_wall_RPT"/>
    <property type="match status" value="1"/>
</dbReference>
<proteinExistence type="predicted"/>
<comment type="caution">
    <text evidence="3">The sequence shown here is derived from an EMBL/GenBank/DDBJ whole genome shotgun (WGS) entry which is preliminary data.</text>
</comment>
<dbReference type="AlphaFoldDB" id="A0A2W2BWN3"/>
<dbReference type="GO" id="GO:0005975">
    <property type="term" value="P:carbohydrate metabolic process"/>
    <property type="evidence" value="ECO:0007669"/>
    <property type="project" value="UniProtKB-ARBA"/>
</dbReference>